<proteinExistence type="predicted"/>
<name>A0ABW5AUJ3_9FLAO</name>
<protein>
    <submittedName>
        <fullName evidence="2">DUF2452 domain-containing protein</fullName>
    </submittedName>
</protein>
<dbReference type="Pfam" id="PF10504">
    <property type="entry name" value="DUF2452"/>
    <property type="match status" value="1"/>
</dbReference>
<dbReference type="RefSeq" id="WP_378318948.1">
    <property type="nucleotide sequence ID" value="NZ_JBHUHY010000003.1"/>
</dbReference>
<keyword evidence="3" id="KW-1185">Reference proteome</keyword>
<dbReference type="EMBL" id="JBHUHY010000003">
    <property type="protein sequence ID" value="MFD2185960.1"/>
    <property type="molecule type" value="Genomic_DNA"/>
</dbReference>
<gene>
    <name evidence="2" type="ORF">ACFSJT_04090</name>
</gene>
<reference evidence="3" key="1">
    <citation type="journal article" date="2019" name="Int. J. Syst. Evol. Microbiol.">
        <title>The Global Catalogue of Microorganisms (GCM) 10K type strain sequencing project: providing services to taxonomists for standard genome sequencing and annotation.</title>
        <authorList>
            <consortium name="The Broad Institute Genomics Platform"/>
            <consortium name="The Broad Institute Genome Sequencing Center for Infectious Disease"/>
            <person name="Wu L."/>
            <person name="Ma J."/>
        </authorList>
    </citation>
    <scope>NUCLEOTIDE SEQUENCE [LARGE SCALE GENOMIC DNA]</scope>
    <source>
        <strain evidence="3">DT92</strain>
    </source>
</reference>
<dbReference type="Proteomes" id="UP001597344">
    <property type="component" value="Unassembled WGS sequence"/>
</dbReference>
<evidence type="ECO:0000313" key="2">
    <source>
        <dbReference type="EMBL" id="MFD2185960.1"/>
    </source>
</evidence>
<comment type="caution">
    <text evidence="2">The sequence shown here is derived from an EMBL/GenBank/DDBJ whole genome shotgun (WGS) entry which is preliminary data.</text>
</comment>
<sequence>MSAKKKKPDYIVFNEDNEQYDASLKPYATDLAAPAITTNDTVAWKNANIHKVNKQIKAKYDELKEEYDALIQEFEYNNLVYSAKFNFEPVVGEVYHLYKNKEERPFLSIIAPAECSFDHLGSFRLNADKMWKSV</sequence>
<organism evidence="2 3">
    <name type="scientific">Aquimarina celericrescens</name>
    <dbReference type="NCBI Taxonomy" id="1964542"/>
    <lineage>
        <taxon>Bacteria</taxon>
        <taxon>Pseudomonadati</taxon>
        <taxon>Bacteroidota</taxon>
        <taxon>Flavobacteriia</taxon>
        <taxon>Flavobacteriales</taxon>
        <taxon>Flavobacteriaceae</taxon>
        <taxon>Aquimarina</taxon>
    </lineage>
</organism>
<dbReference type="InterPro" id="IPR019534">
    <property type="entry name" value="DUF2452"/>
</dbReference>
<evidence type="ECO:0000313" key="3">
    <source>
        <dbReference type="Proteomes" id="UP001597344"/>
    </source>
</evidence>
<accession>A0ABW5AUJ3</accession>
<keyword evidence="1" id="KW-0175">Coiled coil</keyword>
<evidence type="ECO:0000256" key="1">
    <source>
        <dbReference type="SAM" id="Coils"/>
    </source>
</evidence>
<feature type="coiled-coil region" evidence="1">
    <location>
        <begin position="46"/>
        <end position="73"/>
    </location>
</feature>